<name>A0A8T3VZB2_METOL</name>
<dbReference type="AlphaFoldDB" id="A0A8T3VZB2"/>
<accession>A0A8T3VZB2</accession>
<evidence type="ECO:0008006" key="3">
    <source>
        <dbReference type="Google" id="ProtNLM"/>
    </source>
</evidence>
<sequence>MFLFREVINMTMIDEEEIKCSLCGKISKQPVLLSSNQFGYQDLDLRPSEMYRSTINTWVLECPHCGYVATNLEDELTIDTDFLESEEYKTCNGIEFQSKLSEIFYKYYLIQTKKSDDVDSFFAILQCVWTCDDANDEENAKLTRQIAINIADKIIESGNERDNKFIVLKADLLRRSGEFDQLIEEYENLTLGDELLDNIIKFQVKKAYDKDNNCYTIEEVS</sequence>
<proteinExistence type="predicted"/>
<evidence type="ECO:0000313" key="2">
    <source>
        <dbReference type="Proteomes" id="UP000732619"/>
    </source>
</evidence>
<dbReference type="Proteomes" id="UP000732619">
    <property type="component" value="Unassembled WGS sequence"/>
</dbReference>
<evidence type="ECO:0000313" key="1">
    <source>
        <dbReference type="EMBL" id="MBE6513355.1"/>
    </source>
</evidence>
<dbReference type="EMBL" id="SUTG01000077">
    <property type="protein sequence ID" value="MBE6513355.1"/>
    <property type="molecule type" value="Genomic_DNA"/>
</dbReference>
<organism evidence="1 2">
    <name type="scientific">Methanobrevibacter olleyae</name>
    <dbReference type="NCBI Taxonomy" id="294671"/>
    <lineage>
        <taxon>Archaea</taxon>
        <taxon>Methanobacteriati</taxon>
        <taxon>Methanobacteriota</taxon>
        <taxon>Methanomada group</taxon>
        <taxon>Methanobacteria</taxon>
        <taxon>Methanobacteriales</taxon>
        <taxon>Methanobacteriaceae</taxon>
        <taxon>Methanobrevibacter</taxon>
    </lineage>
</organism>
<reference evidence="1" key="1">
    <citation type="submission" date="2019-04" db="EMBL/GenBank/DDBJ databases">
        <title>Evolution of Biomass-Degrading Anaerobic Consortia Revealed by Metagenomics.</title>
        <authorList>
            <person name="Peng X."/>
        </authorList>
    </citation>
    <scope>NUCLEOTIDE SEQUENCE</scope>
    <source>
        <strain evidence="1">SIG14</strain>
    </source>
</reference>
<protein>
    <recommendedName>
        <fullName evidence="3">DUF2225 domain-containing protein</fullName>
    </recommendedName>
</protein>
<gene>
    <name evidence="1" type="ORF">E7Z75_09515</name>
</gene>
<comment type="caution">
    <text evidence="1">The sequence shown here is derived from an EMBL/GenBank/DDBJ whole genome shotgun (WGS) entry which is preliminary data.</text>
</comment>